<reference evidence="1 2" key="2">
    <citation type="journal article" date="2010" name="Nucleic Acids Res.">
        <title>BeetleBase in 2010: revisions to provide comprehensive genomic information for Tribolium castaneum.</title>
        <authorList>
            <person name="Kim H.S."/>
            <person name="Murphy T."/>
            <person name="Xia J."/>
            <person name="Caragea D."/>
            <person name="Park Y."/>
            <person name="Beeman R.W."/>
            <person name="Lorenzen M.D."/>
            <person name="Butcher S."/>
            <person name="Manak J.R."/>
            <person name="Brown S.J."/>
        </authorList>
    </citation>
    <scope>GENOME REANNOTATION</scope>
    <source>
        <strain evidence="1 2">Georgia GA2</strain>
    </source>
</reference>
<dbReference type="AlphaFoldDB" id="D2A2X3"/>
<name>D2A2X3_TRICA</name>
<dbReference type="InParanoid" id="D2A2X3"/>
<protein>
    <submittedName>
        <fullName evidence="1">Uncharacterized protein</fullName>
    </submittedName>
</protein>
<organism evidence="1 2">
    <name type="scientific">Tribolium castaneum</name>
    <name type="common">Red flour beetle</name>
    <dbReference type="NCBI Taxonomy" id="7070"/>
    <lineage>
        <taxon>Eukaryota</taxon>
        <taxon>Metazoa</taxon>
        <taxon>Ecdysozoa</taxon>
        <taxon>Arthropoda</taxon>
        <taxon>Hexapoda</taxon>
        <taxon>Insecta</taxon>
        <taxon>Pterygota</taxon>
        <taxon>Neoptera</taxon>
        <taxon>Endopterygota</taxon>
        <taxon>Coleoptera</taxon>
        <taxon>Polyphaga</taxon>
        <taxon>Cucujiformia</taxon>
        <taxon>Tenebrionidae</taxon>
        <taxon>Tenebrionidae incertae sedis</taxon>
        <taxon>Tribolium</taxon>
    </lineage>
</organism>
<keyword evidence="2" id="KW-1185">Reference proteome</keyword>
<accession>D2A2X3</accession>
<proteinExistence type="predicted"/>
<dbReference type="HOGENOM" id="CLU_1367803_0_0_1"/>
<dbReference type="EMBL" id="KQ971338">
    <property type="protein sequence ID" value="EFA01990.1"/>
    <property type="molecule type" value="Genomic_DNA"/>
</dbReference>
<gene>
    <name evidence="1" type="primary">GLEAN_07611</name>
    <name evidence="1" type="ORF">TcasGA2_TC007611</name>
</gene>
<reference evidence="1 2" key="1">
    <citation type="journal article" date="2008" name="Nature">
        <title>The genome of the model beetle and pest Tribolium castaneum.</title>
        <authorList>
            <consortium name="Tribolium Genome Sequencing Consortium"/>
            <person name="Richards S."/>
            <person name="Gibbs R.A."/>
            <person name="Weinstock G.M."/>
            <person name="Brown S.J."/>
            <person name="Denell R."/>
            <person name="Beeman R.W."/>
            <person name="Gibbs R."/>
            <person name="Beeman R.W."/>
            <person name="Brown S.J."/>
            <person name="Bucher G."/>
            <person name="Friedrich M."/>
            <person name="Grimmelikhuijzen C.J."/>
            <person name="Klingler M."/>
            <person name="Lorenzen M."/>
            <person name="Richards S."/>
            <person name="Roth S."/>
            <person name="Schroder R."/>
            <person name="Tautz D."/>
            <person name="Zdobnov E.M."/>
            <person name="Muzny D."/>
            <person name="Gibbs R.A."/>
            <person name="Weinstock G.M."/>
            <person name="Attaway T."/>
            <person name="Bell S."/>
            <person name="Buhay C.J."/>
            <person name="Chandrabose M.N."/>
            <person name="Chavez D."/>
            <person name="Clerk-Blankenburg K.P."/>
            <person name="Cree A."/>
            <person name="Dao M."/>
            <person name="Davis C."/>
            <person name="Chacko J."/>
            <person name="Dinh H."/>
            <person name="Dugan-Rocha S."/>
            <person name="Fowler G."/>
            <person name="Garner T.T."/>
            <person name="Garnes J."/>
            <person name="Gnirke A."/>
            <person name="Hawes A."/>
            <person name="Hernandez J."/>
            <person name="Hines S."/>
            <person name="Holder M."/>
            <person name="Hume J."/>
            <person name="Jhangiani S.N."/>
            <person name="Joshi V."/>
            <person name="Khan Z.M."/>
            <person name="Jackson L."/>
            <person name="Kovar C."/>
            <person name="Kowis A."/>
            <person name="Lee S."/>
            <person name="Lewis L.R."/>
            <person name="Margolis J."/>
            <person name="Morgan M."/>
            <person name="Nazareth L.V."/>
            <person name="Nguyen N."/>
            <person name="Okwuonu G."/>
            <person name="Parker D."/>
            <person name="Richards S."/>
            <person name="Ruiz S.J."/>
            <person name="Santibanez J."/>
            <person name="Savard J."/>
            <person name="Scherer S.E."/>
            <person name="Schneider B."/>
            <person name="Sodergren E."/>
            <person name="Tautz D."/>
            <person name="Vattahil S."/>
            <person name="Villasana D."/>
            <person name="White C.S."/>
            <person name="Wright R."/>
            <person name="Park Y."/>
            <person name="Beeman R.W."/>
            <person name="Lord J."/>
            <person name="Oppert B."/>
            <person name="Lorenzen M."/>
            <person name="Brown S."/>
            <person name="Wang L."/>
            <person name="Savard J."/>
            <person name="Tautz D."/>
            <person name="Richards S."/>
            <person name="Weinstock G."/>
            <person name="Gibbs R.A."/>
            <person name="Liu Y."/>
            <person name="Worley K."/>
            <person name="Weinstock G."/>
            <person name="Elsik C.G."/>
            <person name="Reese J.T."/>
            <person name="Elhaik E."/>
            <person name="Landan G."/>
            <person name="Graur D."/>
            <person name="Arensburger P."/>
            <person name="Atkinson P."/>
            <person name="Beeman R.W."/>
            <person name="Beidler J."/>
            <person name="Brown S.J."/>
            <person name="Demuth J.P."/>
            <person name="Drury D.W."/>
            <person name="Du Y.Z."/>
            <person name="Fujiwara H."/>
            <person name="Lorenzen M."/>
            <person name="Maselli V."/>
            <person name="Osanai M."/>
            <person name="Park Y."/>
            <person name="Robertson H.M."/>
            <person name="Tu Z."/>
            <person name="Wang J.J."/>
            <person name="Wang S."/>
            <person name="Richards S."/>
            <person name="Song H."/>
            <person name="Zhang L."/>
            <person name="Sodergren E."/>
            <person name="Werner D."/>
            <person name="Stanke M."/>
            <person name="Morgenstern B."/>
            <person name="Solovyev V."/>
            <person name="Kosarev P."/>
            <person name="Brown G."/>
            <person name="Chen H.C."/>
            <person name="Ermolaeva O."/>
            <person name="Hlavina W."/>
            <person name="Kapustin Y."/>
            <person name="Kiryutin B."/>
            <person name="Kitts P."/>
            <person name="Maglott D."/>
            <person name="Pruitt K."/>
            <person name="Sapojnikov V."/>
            <person name="Souvorov A."/>
            <person name="Mackey A.J."/>
            <person name="Waterhouse R.M."/>
            <person name="Wyder S."/>
            <person name="Zdobnov E.M."/>
            <person name="Zdobnov E.M."/>
            <person name="Wyder S."/>
            <person name="Kriventseva E.V."/>
            <person name="Kadowaki T."/>
            <person name="Bork P."/>
            <person name="Aranda M."/>
            <person name="Bao R."/>
            <person name="Beermann A."/>
            <person name="Berns N."/>
            <person name="Bolognesi R."/>
            <person name="Bonneton F."/>
            <person name="Bopp D."/>
            <person name="Brown S.J."/>
            <person name="Bucher G."/>
            <person name="Butts T."/>
            <person name="Chaumot A."/>
            <person name="Denell R.E."/>
            <person name="Ferrier D.E."/>
            <person name="Friedrich M."/>
            <person name="Gordon C.M."/>
            <person name="Jindra M."/>
            <person name="Klingler M."/>
            <person name="Lan Q."/>
            <person name="Lattorff H.M."/>
            <person name="Laudet V."/>
            <person name="von Levetsow C."/>
            <person name="Liu Z."/>
            <person name="Lutz R."/>
            <person name="Lynch J.A."/>
            <person name="da Fonseca R.N."/>
            <person name="Posnien N."/>
            <person name="Reuter R."/>
            <person name="Roth S."/>
            <person name="Savard J."/>
            <person name="Schinko J.B."/>
            <person name="Schmitt C."/>
            <person name="Schoppmeier M."/>
            <person name="Schroder R."/>
            <person name="Shippy T.D."/>
            <person name="Simonnet F."/>
            <person name="Marques-Souza H."/>
            <person name="Tautz D."/>
            <person name="Tomoyasu Y."/>
            <person name="Trauner J."/>
            <person name="Van der Zee M."/>
            <person name="Vervoort M."/>
            <person name="Wittkopp N."/>
            <person name="Wimmer E.A."/>
            <person name="Yang X."/>
            <person name="Jones A.K."/>
            <person name="Sattelle D.B."/>
            <person name="Ebert P.R."/>
            <person name="Nelson D."/>
            <person name="Scott J.G."/>
            <person name="Beeman R.W."/>
            <person name="Muthukrishnan S."/>
            <person name="Kramer K.J."/>
            <person name="Arakane Y."/>
            <person name="Beeman R.W."/>
            <person name="Zhu Q."/>
            <person name="Hogenkamp D."/>
            <person name="Dixit R."/>
            <person name="Oppert B."/>
            <person name="Jiang H."/>
            <person name="Zou Z."/>
            <person name="Marshall J."/>
            <person name="Elpidina E."/>
            <person name="Vinokurov K."/>
            <person name="Oppert C."/>
            <person name="Zou Z."/>
            <person name="Evans J."/>
            <person name="Lu Z."/>
            <person name="Zhao P."/>
            <person name="Sumathipala N."/>
            <person name="Altincicek B."/>
            <person name="Vilcinskas A."/>
            <person name="Williams M."/>
            <person name="Hultmark D."/>
            <person name="Hetru C."/>
            <person name="Jiang H."/>
            <person name="Grimmelikhuijzen C.J."/>
            <person name="Hauser F."/>
            <person name="Cazzamali G."/>
            <person name="Williamson M."/>
            <person name="Park Y."/>
            <person name="Li B."/>
            <person name="Tanaka Y."/>
            <person name="Predel R."/>
            <person name="Neupert S."/>
            <person name="Schachtner J."/>
            <person name="Verleyen P."/>
            <person name="Raible F."/>
            <person name="Bork P."/>
            <person name="Friedrich M."/>
            <person name="Walden K.K."/>
            <person name="Robertson H.M."/>
            <person name="Angeli S."/>
            <person name="Foret S."/>
            <person name="Bucher G."/>
            <person name="Schuetz S."/>
            <person name="Maleszka R."/>
            <person name="Wimmer E.A."/>
            <person name="Beeman R.W."/>
            <person name="Lorenzen M."/>
            <person name="Tomoyasu Y."/>
            <person name="Miller S.C."/>
            <person name="Grossmann D."/>
            <person name="Bucher G."/>
        </authorList>
    </citation>
    <scope>NUCLEOTIDE SEQUENCE [LARGE SCALE GENOMIC DNA]</scope>
    <source>
        <strain evidence="1 2">Georgia GA2</strain>
    </source>
</reference>
<evidence type="ECO:0000313" key="2">
    <source>
        <dbReference type="Proteomes" id="UP000007266"/>
    </source>
</evidence>
<dbReference type="Proteomes" id="UP000007266">
    <property type="component" value="Linkage group 4"/>
</dbReference>
<sequence length="200" mass="22728">MIYDVIDLCGKRSKIKDLLVTGEILVHFVTVSINVAESYRAGALDYGKIVLCFGQHLRKTISTRGDETIKVPNTNMAALPFQDKRDRRSLIYKIVLPFYVCNYVDFTAPVRIYEIFRQECLVRGAWASGKIMRSDKDGPNASLFCRLYNYGRPEADEQNGAIRAGDTESTFTTADKTRGNTLSKINHCTELRHQHKITKQ</sequence>
<evidence type="ECO:0000313" key="1">
    <source>
        <dbReference type="EMBL" id="EFA01990.1"/>
    </source>
</evidence>